<gene>
    <name evidence="4" type="ORF">MNBD_GAMMA12-2447</name>
</gene>
<dbReference type="SMART" id="SM00283">
    <property type="entry name" value="MA"/>
    <property type="match status" value="1"/>
</dbReference>
<feature type="domain" description="Methyl-accepting transducer" evidence="3">
    <location>
        <begin position="124"/>
        <end position="360"/>
    </location>
</feature>
<evidence type="ECO:0000313" key="4">
    <source>
        <dbReference type="EMBL" id="VAW74908.1"/>
    </source>
</evidence>
<proteinExistence type="predicted"/>
<dbReference type="AlphaFoldDB" id="A0A3B0Y2K2"/>
<dbReference type="PANTHER" id="PTHR32089">
    <property type="entry name" value="METHYL-ACCEPTING CHEMOTAXIS PROTEIN MCPB"/>
    <property type="match status" value="1"/>
</dbReference>
<feature type="transmembrane region" description="Helical" evidence="2">
    <location>
        <begin position="12"/>
        <end position="37"/>
    </location>
</feature>
<dbReference type="InterPro" id="IPR004089">
    <property type="entry name" value="MCPsignal_dom"/>
</dbReference>
<reference evidence="4" key="1">
    <citation type="submission" date="2018-06" db="EMBL/GenBank/DDBJ databases">
        <authorList>
            <person name="Zhirakovskaya E."/>
        </authorList>
    </citation>
    <scope>NUCLEOTIDE SEQUENCE</scope>
</reference>
<evidence type="ECO:0000259" key="3">
    <source>
        <dbReference type="PROSITE" id="PS50111"/>
    </source>
</evidence>
<keyword evidence="2" id="KW-0472">Membrane</keyword>
<sequence length="396" mass="42024">MKHSSSIARGAGSGISGIVLLVLIVFSVTAVAVSALMTQHYGTQYIIVWSLGFGLLIAVANYLVMKVIVFRKLTSLQVMATAILADEISVRNELKGEDVFAVIGKAMNKLVDDMQYNIGLVGEAATRLAADASRVGVVSDETERCLQSQQITTNQVVIAMQEMTSTAKEVAVNGEHSYQSITDAASEASEGALVATNALKGMATLIDKVKNATVVVTEMHHDSENIGLVLEVIRGIAEQTNLLALNAAIEAARAGEQGRGFAVVADEVRTLASRTQASTNEIQAMIEKLQSKSNDVSTVMKSVFDAGTVCGEHVELTAAALRDLAKTVSKLEELNKQVSSAVTQQSLVAEQINMDMIKISDATEETTAGSQQAKSASEDLGRQISALKTVVNKFGF</sequence>
<evidence type="ECO:0000256" key="2">
    <source>
        <dbReference type="SAM" id="Phobius"/>
    </source>
</evidence>
<dbReference type="PROSITE" id="PS50111">
    <property type="entry name" value="CHEMOTAXIS_TRANSDUC_2"/>
    <property type="match status" value="1"/>
</dbReference>
<dbReference type="EMBL" id="UOFL01000072">
    <property type="protein sequence ID" value="VAW74908.1"/>
    <property type="molecule type" value="Genomic_DNA"/>
</dbReference>
<dbReference type="Pfam" id="PF00015">
    <property type="entry name" value="MCPsignal"/>
    <property type="match status" value="1"/>
</dbReference>
<dbReference type="GO" id="GO:0007165">
    <property type="term" value="P:signal transduction"/>
    <property type="evidence" value="ECO:0007669"/>
    <property type="project" value="UniProtKB-KW"/>
</dbReference>
<keyword evidence="2" id="KW-0812">Transmembrane</keyword>
<keyword evidence="2" id="KW-1133">Transmembrane helix</keyword>
<dbReference type="GO" id="GO:0016020">
    <property type="term" value="C:membrane"/>
    <property type="evidence" value="ECO:0007669"/>
    <property type="project" value="InterPro"/>
</dbReference>
<dbReference type="SUPFAM" id="SSF58104">
    <property type="entry name" value="Methyl-accepting chemotaxis protein (MCP) signaling domain"/>
    <property type="match status" value="1"/>
</dbReference>
<dbReference type="FunFam" id="1.10.287.950:FF:000001">
    <property type="entry name" value="Methyl-accepting chemotaxis sensory transducer"/>
    <property type="match status" value="1"/>
</dbReference>
<name>A0A3B0Y2K2_9ZZZZ</name>
<keyword evidence="1" id="KW-0807">Transducer</keyword>
<protein>
    <submittedName>
        <fullName evidence="4">Methyl-accepting chemotaxis sensor/transducer protein</fullName>
    </submittedName>
</protein>
<evidence type="ECO:0000256" key="1">
    <source>
        <dbReference type="ARBA" id="ARBA00023224"/>
    </source>
</evidence>
<dbReference type="Gene3D" id="1.10.287.950">
    <property type="entry name" value="Methyl-accepting chemotaxis protein"/>
    <property type="match status" value="1"/>
</dbReference>
<organism evidence="4">
    <name type="scientific">hydrothermal vent metagenome</name>
    <dbReference type="NCBI Taxonomy" id="652676"/>
    <lineage>
        <taxon>unclassified sequences</taxon>
        <taxon>metagenomes</taxon>
        <taxon>ecological metagenomes</taxon>
    </lineage>
</organism>
<feature type="transmembrane region" description="Helical" evidence="2">
    <location>
        <begin position="43"/>
        <end position="64"/>
    </location>
</feature>
<dbReference type="PANTHER" id="PTHR32089:SF120">
    <property type="entry name" value="METHYL-ACCEPTING CHEMOTAXIS PROTEIN TLPQ"/>
    <property type="match status" value="1"/>
</dbReference>
<accession>A0A3B0Y2K2</accession>